<sequence>MDILLDVNASALQALAVSLVPHSPNRDMDNVQAGDGKTQIPVSLHTLQISGGQAFILQQVLSRARHKNGNNLPAKSPQPVITLHFAMPEFTQATSASAINVTLAQAGAKQILDNTSSTRSGVLCEEAHADGDNININSGNVSLVTIGQHEAGNYSFPPTLWSPWHPLDISTFTMIGAPASRPLNSLMSLSSLAPTIITGQKQLTGLPETLYPGVESRELEERGHSIDLNQHLGLILNQMEMYSTSLTANRNRSNCANSILLKNNLYADDSRVNVSSMDDKMTIANAEEDTNINTLVDELLWRYSELPIDELIKELPSDDYSVNTLTEDKGHSALHFINNVGSVKLMEVNIENVKQKTALSILQKRAIVIHMQPYWSIGNARVKVALRFLYQVDIVKPMGEFIKNVKQKDVARSSVSGLCRSGGCRPSRGIAGDEDKQMGRVERYKEGVPAARVLRWAVGWSSGNMSRGSSPGWVTTDSAPELTVFYTLRCCLALSNEIKRIFPLVRENVSDSGLGADYSGESVTDGSENMDYEAVQAVGRVVGTRYFYRPAPLRLFREQIRWTDSVKHLGLTLDTKLTW</sequence>
<accession>A0A7R8Z8R5</accession>
<protein>
    <submittedName>
        <fullName evidence="1">Uncharacterized protein</fullName>
    </submittedName>
</protein>
<name>A0A7R8Z8R5_TIMDO</name>
<dbReference type="EMBL" id="OA565825">
    <property type="protein sequence ID" value="CAD7197769.1"/>
    <property type="molecule type" value="Genomic_DNA"/>
</dbReference>
<organism evidence="1">
    <name type="scientific">Timema douglasi</name>
    <name type="common">Walking stick</name>
    <dbReference type="NCBI Taxonomy" id="61478"/>
    <lineage>
        <taxon>Eukaryota</taxon>
        <taxon>Metazoa</taxon>
        <taxon>Ecdysozoa</taxon>
        <taxon>Arthropoda</taxon>
        <taxon>Hexapoda</taxon>
        <taxon>Insecta</taxon>
        <taxon>Pterygota</taxon>
        <taxon>Neoptera</taxon>
        <taxon>Polyneoptera</taxon>
        <taxon>Phasmatodea</taxon>
        <taxon>Timematodea</taxon>
        <taxon>Timematoidea</taxon>
        <taxon>Timematidae</taxon>
        <taxon>Timema</taxon>
    </lineage>
</organism>
<evidence type="ECO:0000313" key="1">
    <source>
        <dbReference type="EMBL" id="CAD7197769.1"/>
    </source>
</evidence>
<proteinExistence type="predicted"/>
<gene>
    <name evidence="1" type="ORF">TDIB3V08_LOCUS4071</name>
</gene>
<dbReference type="AlphaFoldDB" id="A0A7R8Z8R5"/>
<reference evidence="1" key="1">
    <citation type="submission" date="2020-11" db="EMBL/GenBank/DDBJ databases">
        <authorList>
            <person name="Tran Van P."/>
        </authorList>
    </citation>
    <scope>NUCLEOTIDE SEQUENCE</scope>
</reference>